<dbReference type="STRING" id="1095630.A0A2J6TD92"/>
<dbReference type="AlphaFoldDB" id="A0A2J6TD92"/>
<dbReference type="Pfam" id="PF12770">
    <property type="entry name" value="CHAT"/>
    <property type="match status" value="1"/>
</dbReference>
<organism evidence="3 4">
    <name type="scientific">Hyaloscypha bicolor E</name>
    <dbReference type="NCBI Taxonomy" id="1095630"/>
    <lineage>
        <taxon>Eukaryota</taxon>
        <taxon>Fungi</taxon>
        <taxon>Dikarya</taxon>
        <taxon>Ascomycota</taxon>
        <taxon>Pezizomycotina</taxon>
        <taxon>Leotiomycetes</taxon>
        <taxon>Helotiales</taxon>
        <taxon>Hyaloscyphaceae</taxon>
        <taxon>Hyaloscypha</taxon>
        <taxon>Hyaloscypha bicolor</taxon>
    </lineage>
</organism>
<dbReference type="Proteomes" id="UP000235371">
    <property type="component" value="Unassembled WGS sequence"/>
</dbReference>
<reference evidence="3 4" key="1">
    <citation type="submission" date="2016-04" db="EMBL/GenBank/DDBJ databases">
        <title>A degradative enzymes factory behind the ericoid mycorrhizal symbiosis.</title>
        <authorList>
            <consortium name="DOE Joint Genome Institute"/>
            <person name="Martino E."/>
            <person name="Morin E."/>
            <person name="Grelet G."/>
            <person name="Kuo A."/>
            <person name="Kohler A."/>
            <person name="Daghino S."/>
            <person name="Barry K."/>
            <person name="Choi C."/>
            <person name="Cichocki N."/>
            <person name="Clum A."/>
            <person name="Copeland A."/>
            <person name="Hainaut M."/>
            <person name="Haridas S."/>
            <person name="Labutti K."/>
            <person name="Lindquist E."/>
            <person name="Lipzen A."/>
            <person name="Khouja H.-R."/>
            <person name="Murat C."/>
            <person name="Ohm R."/>
            <person name="Olson A."/>
            <person name="Spatafora J."/>
            <person name="Veneault-Fourrey C."/>
            <person name="Henrissat B."/>
            <person name="Grigoriev I."/>
            <person name="Martin F."/>
            <person name="Perotto S."/>
        </authorList>
    </citation>
    <scope>NUCLEOTIDE SEQUENCE [LARGE SCALE GENOMIC DNA]</scope>
    <source>
        <strain evidence="3 4">E</strain>
    </source>
</reference>
<dbReference type="RefSeq" id="XP_024737884.1">
    <property type="nucleotide sequence ID" value="XM_024886765.1"/>
</dbReference>
<dbReference type="EMBL" id="KZ613787">
    <property type="protein sequence ID" value="PMD60980.1"/>
    <property type="molecule type" value="Genomic_DNA"/>
</dbReference>
<protein>
    <recommendedName>
        <fullName evidence="2">CHAT domain-containing protein</fullName>
    </recommendedName>
</protein>
<dbReference type="GeneID" id="36594842"/>
<dbReference type="OrthoDB" id="9991317at2759"/>
<keyword evidence="4" id="KW-1185">Reference proteome</keyword>
<evidence type="ECO:0000259" key="2">
    <source>
        <dbReference type="Pfam" id="PF12770"/>
    </source>
</evidence>
<evidence type="ECO:0000256" key="1">
    <source>
        <dbReference type="SAM" id="MobiDB-lite"/>
    </source>
</evidence>
<accession>A0A2J6TD92</accession>
<name>A0A2J6TD92_9HELO</name>
<dbReference type="InterPro" id="IPR024983">
    <property type="entry name" value="CHAT_dom"/>
</dbReference>
<feature type="domain" description="CHAT" evidence="2">
    <location>
        <begin position="689"/>
        <end position="980"/>
    </location>
</feature>
<feature type="region of interest" description="Disordered" evidence="1">
    <location>
        <begin position="1"/>
        <end position="31"/>
    </location>
</feature>
<gene>
    <name evidence="3" type="ORF">K444DRAFT_662934</name>
</gene>
<sequence length="981" mass="109232">MFKPFQNAKASERGGPTTATAKKETQRPVRNPPLPYYDWAKHVRKFGFFDHWTEHLDVSDAQEDAKEDPGSADKQEALADLLVCQTQHWGDAKVGFFFDSGGLFRAMKEAISLTSPDQASQLLRRQSKLAMCYEKRYTLKQDVNDLRSGILLAEHVVDQTPNSDPTKPFRLTCLANLLGHRFKRGGDPNDGHGAVTYAAQAVELGERLELANDDAVARLRRTLAVLLEARSHRTGSLSDLEQAIQQTEQALERITASNPDRLAYIGEVGNMLVRKFQKSRDKRDLDSGITKMERAASAIPKGDAMLPRLLDNQSNGYLELYGQTGNMEVLALAVKKAEAAHKAQFIIDRTYTQSGKYFNSVVRMYEVQAQASQQLFDAGMMVAFAKRGIKDLKTGHPDKAEAIECLADAMALEFHIAARLRPEKREEFMNKAEGHYREVAGLENGHPFTRIRVCKKLGDLRSVNMDSDGAAEAYELAISLWPRLNPRTMAREDVEYVISQLSGLGPLAAYYICRSKKGRSASEALHALESGRGIIASLTIEVSDLKIEHGELYDRYTELCYIISSPLVRISHDGSSLSPAAAISRRNQQVKDLKLLEDQIRALPGFKTFPRTHSTTNFTKLASRGPIVCFSTTGDVTYAFLVTRDHVEVLQLEKIKHEDLQAHVKLLVRGKSPASVATSRRAENNERVRETLQWLWNCAVKPVLQRLKFIKKTSPERLPRIWWVTSGLLGLLPLHAAGSGWGTSTENTMSHVVSSYIPTLKALAYARKKQPRPLGDPGTELLVISVPEKKGYKKLKVGAEIDGVVKNFLPDTVKSSVLSMPSRKEALGKLKSTNIAHFICHGISEARSPSQGGLELADERLTIQDLSQLSLDQVQIAYLSACSTARNKNSEIVDESIAVASAFSLVGFPHVIGTLWEASDKIAQKIAPRFYKMLLEKKQERFSDNDAVAHAMHQATVSLWKDRTNAQERVDEWVPFIHLGA</sequence>
<dbReference type="InParanoid" id="A0A2J6TD92"/>
<proteinExistence type="predicted"/>
<evidence type="ECO:0000313" key="4">
    <source>
        <dbReference type="Proteomes" id="UP000235371"/>
    </source>
</evidence>
<evidence type="ECO:0000313" key="3">
    <source>
        <dbReference type="EMBL" id="PMD60980.1"/>
    </source>
</evidence>